<dbReference type="Proteomes" id="UP001303046">
    <property type="component" value="Unassembled WGS sequence"/>
</dbReference>
<gene>
    <name evidence="4" type="primary">Necator_chrII.g8213</name>
    <name evidence="4" type="ORF">RB195_020419</name>
</gene>
<dbReference type="EMBL" id="JAVFWL010000002">
    <property type="protein sequence ID" value="KAK6738294.1"/>
    <property type="molecule type" value="Genomic_DNA"/>
</dbReference>
<keyword evidence="3" id="KW-0349">Heme</keyword>
<sequence length="513" mass="58292">MITILVLFLFSSIALYLWLFYENVKRYPKGPLPLPIVGNLHSVNIKIFHEELARFSKDYGNVFTVWLPKPHVIIMDLDLIKEAFTKKVFNLCLSPDYECAYNLYNFQVMISLDDQGLFPDTLFQSVKNGGIVFSDGENWKEQRRTALHILRDFGMGRNLMEEQVCLSGHDLISYLSSRKDKHNMDIGGPLQIFVANVINQTLFGYKYDFNNSERLMSTANAVNRIFAEMRSSKLIFLAQLIPSVLHLPLIGQMIKGKIDNDINLIHRNINEDVEKALKSWNVDQEPECFVHAYYQQMKTNPMLNYDNLINVCTDLFLAGMETTATTLRWAALYLAKYPNVQDKIRNEILSVLGVDGKPSMDLRQKSLPYTHAAVQEIQRCASIVAVNPIHRTTKDTSVGSIPIPANTFVIGQCSYALANPQIYKNSEEFQPERFLMEDGVTPNKEALDSFFPFSVGKRQCAGESMAKVELFLGLIMLLQKFKIEPVKGATIDLEPTLATVLVPKPQLLRISSI</sequence>
<proteinExistence type="inferred from homology"/>
<evidence type="ECO:0000256" key="3">
    <source>
        <dbReference type="RuleBase" id="RU000461"/>
    </source>
</evidence>
<dbReference type="InterPro" id="IPR001128">
    <property type="entry name" value="Cyt_P450"/>
</dbReference>
<protein>
    <recommendedName>
        <fullName evidence="6">Unspecific monooxygenase</fullName>
    </recommendedName>
</protein>
<dbReference type="Pfam" id="PF00067">
    <property type="entry name" value="p450"/>
    <property type="match status" value="2"/>
</dbReference>
<dbReference type="PANTHER" id="PTHR24284">
    <property type="entry name" value="CYTOCHROME P450 FAMILY"/>
    <property type="match status" value="1"/>
</dbReference>
<evidence type="ECO:0000256" key="1">
    <source>
        <dbReference type="ARBA" id="ARBA00010617"/>
    </source>
</evidence>
<keyword evidence="3" id="KW-0408">Iron</keyword>
<dbReference type="InterPro" id="IPR017972">
    <property type="entry name" value="Cyt_P450_CS"/>
</dbReference>
<name>A0ABR1CIR9_NECAM</name>
<dbReference type="PRINTS" id="PR00463">
    <property type="entry name" value="EP450I"/>
</dbReference>
<organism evidence="4 5">
    <name type="scientific">Necator americanus</name>
    <name type="common">Human hookworm</name>
    <dbReference type="NCBI Taxonomy" id="51031"/>
    <lineage>
        <taxon>Eukaryota</taxon>
        <taxon>Metazoa</taxon>
        <taxon>Ecdysozoa</taxon>
        <taxon>Nematoda</taxon>
        <taxon>Chromadorea</taxon>
        <taxon>Rhabditida</taxon>
        <taxon>Rhabditina</taxon>
        <taxon>Rhabditomorpha</taxon>
        <taxon>Strongyloidea</taxon>
        <taxon>Ancylostomatidae</taxon>
        <taxon>Bunostominae</taxon>
        <taxon>Necator</taxon>
    </lineage>
</organism>
<comment type="caution">
    <text evidence="4">The sequence shown here is derived from an EMBL/GenBank/DDBJ whole genome shotgun (WGS) entry which is preliminary data.</text>
</comment>
<dbReference type="PROSITE" id="PS00086">
    <property type="entry name" value="CYTOCHROME_P450"/>
    <property type="match status" value="1"/>
</dbReference>
<keyword evidence="2 3" id="KW-0503">Monooxygenase</keyword>
<evidence type="ECO:0000256" key="2">
    <source>
        <dbReference type="ARBA" id="ARBA00023033"/>
    </source>
</evidence>
<evidence type="ECO:0008006" key="6">
    <source>
        <dbReference type="Google" id="ProtNLM"/>
    </source>
</evidence>
<evidence type="ECO:0000313" key="5">
    <source>
        <dbReference type="Proteomes" id="UP001303046"/>
    </source>
</evidence>
<keyword evidence="3" id="KW-0479">Metal-binding</keyword>
<dbReference type="InterPro" id="IPR036396">
    <property type="entry name" value="Cyt_P450_sf"/>
</dbReference>
<dbReference type="SUPFAM" id="SSF48264">
    <property type="entry name" value="Cytochrome P450"/>
    <property type="match status" value="1"/>
</dbReference>
<dbReference type="PRINTS" id="PR00385">
    <property type="entry name" value="P450"/>
</dbReference>
<dbReference type="CDD" id="cd20617">
    <property type="entry name" value="CYP1_2-like"/>
    <property type="match status" value="1"/>
</dbReference>
<evidence type="ECO:0000313" key="4">
    <source>
        <dbReference type="EMBL" id="KAK6738294.1"/>
    </source>
</evidence>
<keyword evidence="5" id="KW-1185">Reference proteome</keyword>
<dbReference type="Gene3D" id="1.10.630.10">
    <property type="entry name" value="Cytochrome P450"/>
    <property type="match status" value="1"/>
</dbReference>
<keyword evidence="3" id="KW-0560">Oxidoreductase</keyword>
<dbReference type="PANTHER" id="PTHR24284:SF1">
    <property type="entry name" value="CYTOCHROME P450 FAMILY"/>
    <property type="match status" value="1"/>
</dbReference>
<accession>A0ABR1CIR9</accession>
<comment type="similarity">
    <text evidence="1 3">Belongs to the cytochrome P450 family.</text>
</comment>
<reference evidence="4 5" key="1">
    <citation type="submission" date="2023-08" db="EMBL/GenBank/DDBJ databases">
        <title>A Necator americanus chromosomal reference genome.</title>
        <authorList>
            <person name="Ilik V."/>
            <person name="Petrzelkova K.J."/>
            <person name="Pardy F."/>
            <person name="Fuh T."/>
            <person name="Niatou-Singa F.S."/>
            <person name="Gouil Q."/>
            <person name="Baker L."/>
            <person name="Ritchie M.E."/>
            <person name="Jex A.R."/>
            <person name="Gazzola D."/>
            <person name="Li H."/>
            <person name="Toshio Fujiwara R."/>
            <person name="Zhan B."/>
            <person name="Aroian R.V."/>
            <person name="Pafco B."/>
            <person name="Schwarz E.M."/>
        </authorList>
    </citation>
    <scope>NUCLEOTIDE SEQUENCE [LARGE SCALE GENOMIC DNA]</scope>
    <source>
        <strain evidence="4 5">Aroian</strain>
        <tissue evidence="4">Whole animal</tissue>
    </source>
</reference>
<dbReference type="InterPro" id="IPR002401">
    <property type="entry name" value="Cyt_P450_E_grp-I"/>
</dbReference>